<evidence type="ECO:0000256" key="1">
    <source>
        <dbReference type="ARBA" id="ARBA00005953"/>
    </source>
</evidence>
<dbReference type="PANTHER" id="PTHR31793:SF27">
    <property type="entry name" value="NOVEL THIOESTERASE SUPERFAMILY DOMAIN AND SAPOSIN A-TYPE DOMAIN CONTAINING PROTEIN (0610012H03RIK)"/>
    <property type="match status" value="1"/>
</dbReference>
<dbReference type="AlphaFoldDB" id="A0A0F6TB97"/>
<dbReference type="Pfam" id="PF13279">
    <property type="entry name" value="4HBT_2"/>
    <property type="match status" value="1"/>
</dbReference>
<evidence type="ECO:0000256" key="2">
    <source>
        <dbReference type="ARBA" id="ARBA00022801"/>
    </source>
</evidence>
<dbReference type="PATRIC" id="fig|161896.4.peg.1769"/>
<organism evidence="3 4">
    <name type="scientific">Corynebacterium camporealensis</name>
    <dbReference type="NCBI Taxonomy" id="161896"/>
    <lineage>
        <taxon>Bacteria</taxon>
        <taxon>Bacillati</taxon>
        <taxon>Actinomycetota</taxon>
        <taxon>Actinomycetes</taxon>
        <taxon>Mycobacteriales</taxon>
        <taxon>Corynebacteriaceae</taxon>
        <taxon>Corynebacterium</taxon>
    </lineage>
</organism>
<dbReference type="GO" id="GO:0047617">
    <property type="term" value="F:fatty acyl-CoA hydrolase activity"/>
    <property type="evidence" value="ECO:0007669"/>
    <property type="project" value="TreeGrafter"/>
</dbReference>
<sequence length="142" mass="16372">MAEKSVVHTHRIPVRWSDFDMYRHMMNANYIELAQEARFAFAKDYFWSQDADFASVVRHLDVDFRYPLIWNGNHTVTVESQVTRVGNTSFTVYQEVKDTQGTVTCVIECVQVVVNEATQLPRPLTDKEKDILLNTAAVTVDE</sequence>
<dbReference type="CDD" id="cd00586">
    <property type="entry name" value="4HBT"/>
    <property type="match status" value="1"/>
</dbReference>
<comment type="similarity">
    <text evidence="1">Belongs to the 4-hydroxybenzoyl-CoA thioesterase family.</text>
</comment>
<dbReference type="HOGENOM" id="CLU_101141_2_0_11"/>
<dbReference type="RefSeq" id="WP_035105850.1">
    <property type="nucleotide sequence ID" value="NZ_CP011311.1"/>
</dbReference>
<keyword evidence="4" id="KW-1185">Reference proteome</keyword>
<gene>
    <name evidence="3" type="ORF">UL81_09030</name>
</gene>
<evidence type="ECO:0000313" key="3">
    <source>
        <dbReference type="EMBL" id="AKE39754.1"/>
    </source>
</evidence>
<dbReference type="InterPro" id="IPR029069">
    <property type="entry name" value="HotDog_dom_sf"/>
</dbReference>
<name>A0A0F6TB97_9CORY</name>
<dbReference type="KEGG" id="ccj:UL81_09030"/>
<dbReference type="PANTHER" id="PTHR31793">
    <property type="entry name" value="4-HYDROXYBENZOYL-COA THIOESTERASE FAMILY MEMBER"/>
    <property type="match status" value="1"/>
</dbReference>
<dbReference type="EMBL" id="CP011311">
    <property type="protein sequence ID" value="AKE39754.1"/>
    <property type="molecule type" value="Genomic_DNA"/>
</dbReference>
<dbReference type="SUPFAM" id="SSF54637">
    <property type="entry name" value="Thioesterase/thiol ester dehydrase-isomerase"/>
    <property type="match status" value="1"/>
</dbReference>
<dbReference type="STRING" id="161896.UL81_09030"/>
<dbReference type="Proteomes" id="UP000033566">
    <property type="component" value="Chromosome"/>
</dbReference>
<dbReference type="EC" id="3.1.2.-" evidence="3"/>
<keyword evidence="2 3" id="KW-0378">Hydrolase</keyword>
<evidence type="ECO:0000313" key="4">
    <source>
        <dbReference type="Proteomes" id="UP000033566"/>
    </source>
</evidence>
<protein>
    <submittedName>
        <fullName evidence="3">Putative thioesterase</fullName>
        <ecNumber evidence="3">3.1.2.-</ecNumber>
    </submittedName>
</protein>
<reference evidence="3 4" key="1">
    <citation type="journal article" date="2015" name="Genome Announc.">
        <title>Complete Genome Sequence of Corynebacterium camporealensis DSM 44610, Isolated from the Milk of a Manchega Sheep with Subclinical Mastitis.</title>
        <authorList>
            <person name="Ruckert C."/>
            <person name="Albersmeier A."/>
            <person name="Winkler A."/>
            <person name="Tauch A."/>
        </authorList>
    </citation>
    <scope>NUCLEOTIDE SEQUENCE [LARGE SCALE GENOMIC DNA]</scope>
    <source>
        <strain evidence="3 4">DSM 44610</strain>
    </source>
</reference>
<dbReference type="OrthoDB" id="9799036at2"/>
<dbReference type="InterPro" id="IPR050563">
    <property type="entry name" value="4-hydroxybenzoyl-CoA_TE"/>
</dbReference>
<dbReference type="Gene3D" id="3.10.129.10">
    <property type="entry name" value="Hotdog Thioesterase"/>
    <property type="match status" value="1"/>
</dbReference>
<proteinExistence type="inferred from homology"/>
<accession>A0A0F6TB97</accession>